<dbReference type="Pfam" id="PF02909">
    <property type="entry name" value="TetR_C_1"/>
    <property type="match status" value="1"/>
</dbReference>
<dbReference type="SUPFAM" id="SSF46689">
    <property type="entry name" value="Homeodomain-like"/>
    <property type="match status" value="1"/>
</dbReference>
<keyword evidence="1" id="KW-0805">Transcription regulation</keyword>
<sequence>MDTQPTHSIWLRPERSGRGPVPAFDRESLAAAGIALADTHGLAAVTMRAVAGSLGSGSASLYRYVTTREELLELMIDQVSGEISYAGIGSGRWLDDMLTLARRSRRLHLAHPWLLDALASRSPLGPHTAAYLEHALAALADVPVTPRAKVEAIGVLNAVVAALVRSEIAERRAGRTVPQWQQARAEYLVHAAGSGRHPHLAAALAGAVPGSGDEPADELFDRVVARVLTGLLRPDAVAEG</sequence>
<evidence type="ECO:0000313" key="7">
    <source>
        <dbReference type="Proteomes" id="UP001595923"/>
    </source>
</evidence>
<dbReference type="InterPro" id="IPR050109">
    <property type="entry name" value="HTH-type_TetR-like_transc_reg"/>
</dbReference>
<dbReference type="PANTHER" id="PTHR30055">
    <property type="entry name" value="HTH-TYPE TRANSCRIPTIONAL REGULATOR RUTR"/>
    <property type="match status" value="1"/>
</dbReference>
<dbReference type="SUPFAM" id="SSF48498">
    <property type="entry name" value="Tetracyclin repressor-like, C-terminal domain"/>
    <property type="match status" value="1"/>
</dbReference>
<dbReference type="RefSeq" id="WP_378576807.1">
    <property type="nucleotide sequence ID" value="NZ_JBHSFQ010000020.1"/>
</dbReference>
<gene>
    <name evidence="6" type="ORF">ACFO4E_19415</name>
</gene>
<evidence type="ECO:0000256" key="1">
    <source>
        <dbReference type="ARBA" id="ARBA00023015"/>
    </source>
</evidence>
<keyword evidence="7" id="KW-1185">Reference proteome</keyword>
<name>A0ABV9DZ49_9ACTN</name>
<dbReference type="InterPro" id="IPR001647">
    <property type="entry name" value="HTH_TetR"/>
</dbReference>
<dbReference type="InterPro" id="IPR036271">
    <property type="entry name" value="Tet_transcr_reg_TetR-rel_C_sf"/>
</dbReference>
<reference evidence="7" key="1">
    <citation type="journal article" date="2019" name="Int. J. Syst. Evol. Microbiol.">
        <title>The Global Catalogue of Microorganisms (GCM) 10K type strain sequencing project: providing services to taxonomists for standard genome sequencing and annotation.</title>
        <authorList>
            <consortium name="The Broad Institute Genomics Platform"/>
            <consortium name="The Broad Institute Genome Sequencing Center for Infectious Disease"/>
            <person name="Wu L."/>
            <person name="Ma J."/>
        </authorList>
    </citation>
    <scope>NUCLEOTIDE SEQUENCE [LARGE SCALE GENOMIC DNA]</scope>
    <source>
        <strain evidence="7">XZYJ18</strain>
    </source>
</reference>
<protein>
    <submittedName>
        <fullName evidence="6">TetR/AcrR family transcriptional regulator C-terminal domain-containing protein</fullName>
    </submittedName>
</protein>
<dbReference type="PROSITE" id="PS50977">
    <property type="entry name" value="HTH_TETR_2"/>
    <property type="match status" value="1"/>
</dbReference>
<evidence type="ECO:0000259" key="5">
    <source>
        <dbReference type="PROSITE" id="PS50977"/>
    </source>
</evidence>
<feature type="domain" description="HTH tetR-type" evidence="5">
    <location>
        <begin position="23"/>
        <end position="83"/>
    </location>
</feature>
<dbReference type="Proteomes" id="UP001595923">
    <property type="component" value="Unassembled WGS sequence"/>
</dbReference>
<evidence type="ECO:0000256" key="2">
    <source>
        <dbReference type="ARBA" id="ARBA00023125"/>
    </source>
</evidence>
<dbReference type="Gene3D" id="1.10.10.60">
    <property type="entry name" value="Homeodomain-like"/>
    <property type="match status" value="1"/>
</dbReference>
<feature type="DNA-binding region" description="H-T-H motif" evidence="4">
    <location>
        <begin position="46"/>
        <end position="65"/>
    </location>
</feature>
<dbReference type="Pfam" id="PF00440">
    <property type="entry name" value="TetR_N"/>
    <property type="match status" value="1"/>
</dbReference>
<accession>A0ABV9DZ49</accession>
<dbReference type="InterPro" id="IPR004111">
    <property type="entry name" value="Repressor_TetR_C"/>
</dbReference>
<evidence type="ECO:0000313" key="6">
    <source>
        <dbReference type="EMBL" id="MFC4564037.1"/>
    </source>
</evidence>
<dbReference type="Gene3D" id="1.10.357.10">
    <property type="entry name" value="Tetracycline Repressor, domain 2"/>
    <property type="match status" value="1"/>
</dbReference>
<proteinExistence type="predicted"/>
<dbReference type="EMBL" id="JBHSFQ010000020">
    <property type="protein sequence ID" value="MFC4564037.1"/>
    <property type="molecule type" value="Genomic_DNA"/>
</dbReference>
<comment type="caution">
    <text evidence="6">The sequence shown here is derived from an EMBL/GenBank/DDBJ whole genome shotgun (WGS) entry which is preliminary data.</text>
</comment>
<dbReference type="PANTHER" id="PTHR30055:SF151">
    <property type="entry name" value="TRANSCRIPTIONAL REGULATORY PROTEIN"/>
    <property type="match status" value="1"/>
</dbReference>
<evidence type="ECO:0000256" key="4">
    <source>
        <dbReference type="PROSITE-ProRule" id="PRU00335"/>
    </source>
</evidence>
<evidence type="ECO:0000256" key="3">
    <source>
        <dbReference type="ARBA" id="ARBA00023163"/>
    </source>
</evidence>
<keyword evidence="2 4" id="KW-0238">DNA-binding</keyword>
<dbReference type="InterPro" id="IPR009057">
    <property type="entry name" value="Homeodomain-like_sf"/>
</dbReference>
<organism evidence="6 7">
    <name type="scientific">Nocardiopsis mangrovi</name>
    <dbReference type="NCBI Taxonomy" id="1179818"/>
    <lineage>
        <taxon>Bacteria</taxon>
        <taxon>Bacillati</taxon>
        <taxon>Actinomycetota</taxon>
        <taxon>Actinomycetes</taxon>
        <taxon>Streptosporangiales</taxon>
        <taxon>Nocardiopsidaceae</taxon>
        <taxon>Nocardiopsis</taxon>
    </lineage>
</organism>
<keyword evidence="3" id="KW-0804">Transcription</keyword>